<dbReference type="Gene3D" id="3.40.50.720">
    <property type="entry name" value="NAD(P)-binding Rossmann-like Domain"/>
    <property type="match status" value="1"/>
</dbReference>
<evidence type="ECO:0000313" key="5">
    <source>
        <dbReference type="EMBL" id="KAL3394196.1"/>
    </source>
</evidence>
<reference evidence="5 6" key="1">
    <citation type="journal article" date="2024" name="bioRxiv">
        <title>A reference genome for Trichogramma kaykai: A tiny desert-dwelling parasitoid wasp with competing sex-ratio distorters.</title>
        <authorList>
            <person name="Culotta J."/>
            <person name="Lindsey A.R."/>
        </authorList>
    </citation>
    <scope>NUCLEOTIDE SEQUENCE [LARGE SCALE GENOMIC DNA]</scope>
    <source>
        <strain evidence="5 6">KSX58</strain>
    </source>
</reference>
<dbReference type="PANTHER" id="PTHR43245:SF51">
    <property type="entry name" value="SHORT CHAIN DEHYDROGENASE_REDUCTASE FAMILY 42E, MEMBER 2"/>
    <property type="match status" value="1"/>
</dbReference>
<comment type="similarity">
    <text evidence="1 3">Belongs to the 3-beta-HSD family.</text>
</comment>
<evidence type="ECO:0000256" key="1">
    <source>
        <dbReference type="ARBA" id="ARBA00009219"/>
    </source>
</evidence>
<gene>
    <name evidence="5" type="ORF">TKK_011239</name>
</gene>
<keyword evidence="2 3" id="KW-0560">Oxidoreductase</keyword>
<feature type="transmembrane region" description="Helical" evidence="3">
    <location>
        <begin position="283"/>
        <end position="307"/>
    </location>
</feature>
<protein>
    <recommendedName>
        <fullName evidence="4">3-beta hydroxysteroid dehydrogenase/isomerase domain-containing protein</fullName>
    </recommendedName>
</protein>
<dbReference type="SUPFAM" id="SSF51735">
    <property type="entry name" value="NAD(P)-binding Rossmann-fold domains"/>
    <property type="match status" value="1"/>
</dbReference>
<evidence type="ECO:0000259" key="4">
    <source>
        <dbReference type="Pfam" id="PF01073"/>
    </source>
</evidence>
<evidence type="ECO:0000256" key="2">
    <source>
        <dbReference type="ARBA" id="ARBA00023002"/>
    </source>
</evidence>
<keyword evidence="3" id="KW-0812">Transmembrane</keyword>
<dbReference type="InterPro" id="IPR036291">
    <property type="entry name" value="NAD(P)-bd_dom_sf"/>
</dbReference>
<sequence length="362" mass="40799">MNQRATGEIVLLTGSSGFLGRRILDYLLEDVNVKEVRGLDKVKFSLSHDKLKLFHCDLLDVESCREAFHNVDVVLHCAAYVSYEYPADREKLEKNNVQATQNVVDLSISSAVKRLVHCSTTEVTLQPCIRGGIIAVTIYKQESKLEIPKIPSRLLFGDYATSKLAAEKIVLQADRVGGLRTTVLRPTPIYGENDPHLLPEIMRWAKKRKNTLPRLGSGGKQQMTYVGNAAWAFVRAKDTMRDKIDAIAGLPVTVTDDTMVEDLTRFCERVTRSTKNHVKITGWPIPLLVAYFLAFVLELLVSVGLLAKQKIAPRSFVAYLNSIIIYNRARASIHMNYWPKYNHEQTLAMAKSYYAHLCSDDD</sequence>
<keyword evidence="3" id="KW-0472">Membrane</keyword>
<name>A0ABD2WNM7_9HYME</name>
<dbReference type="PANTHER" id="PTHR43245">
    <property type="entry name" value="BIFUNCTIONAL POLYMYXIN RESISTANCE PROTEIN ARNA"/>
    <property type="match status" value="1"/>
</dbReference>
<keyword evidence="6" id="KW-1185">Reference proteome</keyword>
<dbReference type="FunFam" id="3.40.50.720:FF:000495">
    <property type="entry name" value="3 hydroxysteroid dehydrogenase, putative"/>
    <property type="match status" value="1"/>
</dbReference>
<evidence type="ECO:0000256" key="3">
    <source>
        <dbReference type="RuleBase" id="RU004475"/>
    </source>
</evidence>
<dbReference type="EMBL" id="JBJJXI010000092">
    <property type="protein sequence ID" value="KAL3394196.1"/>
    <property type="molecule type" value="Genomic_DNA"/>
</dbReference>
<keyword evidence="3" id="KW-1133">Transmembrane helix</keyword>
<dbReference type="InterPro" id="IPR002225">
    <property type="entry name" value="3Beta_OHSteriod_DH/Estase"/>
</dbReference>
<feature type="domain" description="3-beta hydroxysteroid dehydrogenase/isomerase" evidence="4">
    <location>
        <begin position="12"/>
        <end position="273"/>
    </location>
</feature>
<comment type="caution">
    <text evidence="5">The sequence shown here is derived from an EMBL/GenBank/DDBJ whole genome shotgun (WGS) entry which is preliminary data.</text>
</comment>
<accession>A0ABD2WNM7</accession>
<organism evidence="5 6">
    <name type="scientific">Trichogramma kaykai</name>
    <dbReference type="NCBI Taxonomy" id="54128"/>
    <lineage>
        <taxon>Eukaryota</taxon>
        <taxon>Metazoa</taxon>
        <taxon>Ecdysozoa</taxon>
        <taxon>Arthropoda</taxon>
        <taxon>Hexapoda</taxon>
        <taxon>Insecta</taxon>
        <taxon>Pterygota</taxon>
        <taxon>Neoptera</taxon>
        <taxon>Endopterygota</taxon>
        <taxon>Hymenoptera</taxon>
        <taxon>Apocrita</taxon>
        <taxon>Proctotrupomorpha</taxon>
        <taxon>Chalcidoidea</taxon>
        <taxon>Trichogrammatidae</taxon>
        <taxon>Trichogramma</taxon>
    </lineage>
</organism>
<dbReference type="Pfam" id="PF01073">
    <property type="entry name" value="3Beta_HSD"/>
    <property type="match status" value="1"/>
</dbReference>
<dbReference type="InterPro" id="IPR050177">
    <property type="entry name" value="Lipid_A_modif_metabolic_enz"/>
</dbReference>
<dbReference type="AlphaFoldDB" id="A0ABD2WNM7"/>
<dbReference type="GO" id="GO:0016491">
    <property type="term" value="F:oxidoreductase activity"/>
    <property type="evidence" value="ECO:0007669"/>
    <property type="project" value="UniProtKB-KW"/>
</dbReference>
<dbReference type="Proteomes" id="UP001627154">
    <property type="component" value="Unassembled WGS sequence"/>
</dbReference>
<evidence type="ECO:0000313" key="6">
    <source>
        <dbReference type="Proteomes" id="UP001627154"/>
    </source>
</evidence>
<proteinExistence type="inferred from homology"/>